<comment type="similarity">
    <text evidence="1">Belongs to the intradiol ring-cleavage dioxygenase family.</text>
</comment>
<keyword evidence="6" id="KW-1185">Reference proteome</keyword>
<keyword evidence="3" id="KW-0560">Oxidoreductase</keyword>
<accession>A0ABV1RWX0</accession>
<reference evidence="5 6" key="1">
    <citation type="submission" date="2024-06" db="EMBL/GenBank/DDBJ databases">
        <title>Pontibacter populi HYL7-15.</title>
        <authorList>
            <person name="Kim M.K."/>
        </authorList>
    </citation>
    <scope>NUCLEOTIDE SEQUENCE [LARGE SCALE GENOMIC DNA]</scope>
    <source>
        <strain evidence="5 6">HYL7-15</strain>
    </source>
</reference>
<proteinExistence type="inferred from homology"/>
<dbReference type="InterPro" id="IPR000627">
    <property type="entry name" value="Intradiol_dOase_C"/>
</dbReference>
<dbReference type="GO" id="GO:0051213">
    <property type="term" value="F:dioxygenase activity"/>
    <property type="evidence" value="ECO:0007669"/>
    <property type="project" value="UniProtKB-KW"/>
</dbReference>
<evidence type="ECO:0000313" key="5">
    <source>
        <dbReference type="EMBL" id="MER2998900.1"/>
    </source>
</evidence>
<dbReference type="EMBL" id="JBEOKT010000015">
    <property type="protein sequence ID" value="MER2998900.1"/>
    <property type="molecule type" value="Genomic_DNA"/>
</dbReference>
<evidence type="ECO:0000256" key="1">
    <source>
        <dbReference type="ARBA" id="ARBA00007825"/>
    </source>
</evidence>
<keyword evidence="2 5" id="KW-0223">Dioxygenase</keyword>
<name>A0ABV1RWX0_9BACT</name>
<sequence length="222" mass="24961">MLYFRIILPFILLLTNCNGKVQVDVPTGSEVREQTTPRVGGHCETCELIYVGMPETINATDTSAGWQLPGPKLIVTGTVYKPDKKTPAPDIILYYWQTDNKGIYANKEGLDPKAERHGYIRGWVKTDKNGKYTIYTNRPASYPSRNAPEHIHMLVKEPTIDNEYYIDDIMFMDDPLLPKGTRDAATIKGGSGVVRVTKQDGVQRATRDIILGQNISNYPKQK</sequence>
<dbReference type="Gene3D" id="2.60.130.10">
    <property type="entry name" value="Aromatic compound dioxygenase"/>
    <property type="match status" value="1"/>
</dbReference>
<dbReference type="RefSeq" id="WP_350413387.1">
    <property type="nucleotide sequence ID" value="NZ_JBEOKT010000015.1"/>
</dbReference>
<gene>
    <name evidence="5" type="ORF">ABS362_15200</name>
</gene>
<dbReference type="PANTHER" id="PTHR33711">
    <property type="entry name" value="DIOXYGENASE, PUTATIVE (AFU_ORTHOLOGUE AFUA_2G02910)-RELATED"/>
    <property type="match status" value="1"/>
</dbReference>
<comment type="caution">
    <text evidence="5">The sequence shown here is derived from an EMBL/GenBank/DDBJ whole genome shotgun (WGS) entry which is preliminary data.</text>
</comment>
<dbReference type="InterPro" id="IPR050770">
    <property type="entry name" value="Intradiol_RC_Dioxygenase"/>
</dbReference>
<dbReference type="Proteomes" id="UP001476807">
    <property type="component" value="Unassembled WGS sequence"/>
</dbReference>
<evidence type="ECO:0000259" key="4">
    <source>
        <dbReference type="Pfam" id="PF00775"/>
    </source>
</evidence>
<evidence type="ECO:0000313" key="6">
    <source>
        <dbReference type="Proteomes" id="UP001476807"/>
    </source>
</evidence>
<dbReference type="Pfam" id="PF00775">
    <property type="entry name" value="Dioxygenase_C"/>
    <property type="match status" value="1"/>
</dbReference>
<dbReference type="SUPFAM" id="SSF49482">
    <property type="entry name" value="Aromatic compound dioxygenase"/>
    <property type="match status" value="1"/>
</dbReference>
<organism evidence="5 6">
    <name type="scientific">Pontibacter populi</name>
    <dbReference type="NCBI Taxonomy" id="890055"/>
    <lineage>
        <taxon>Bacteria</taxon>
        <taxon>Pseudomonadati</taxon>
        <taxon>Bacteroidota</taxon>
        <taxon>Cytophagia</taxon>
        <taxon>Cytophagales</taxon>
        <taxon>Hymenobacteraceae</taxon>
        <taxon>Pontibacter</taxon>
    </lineage>
</organism>
<dbReference type="PANTHER" id="PTHR33711:SF10">
    <property type="entry name" value="INTRADIOL RING-CLEAVAGE DIOXYGENASES DOMAIN-CONTAINING PROTEIN"/>
    <property type="match status" value="1"/>
</dbReference>
<evidence type="ECO:0000256" key="3">
    <source>
        <dbReference type="ARBA" id="ARBA00023002"/>
    </source>
</evidence>
<dbReference type="InterPro" id="IPR015889">
    <property type="entry name" value="Intradiol_dOase_core"/>
</dbReference>
<evidence type="ECO:0000256" key="2">
    <source>
        <dbReference type="ARBA" id="ARBA00022964"/>
    </source>
</evidence>
<protein>
    <submittedName>
        <fullName evidence="5">Intradiol ring-cleavage dioxygenase</fullName>
    </submittedName>
</protein>
<feature type="domain" description="Intradiol ring-cleavage dioxygenases" evidence="4">
    <location>
        <begin position="67"/>
        <end position="180"/>
    </location>
</feature>